<dbReference type="AlphaFoldDB" id="A0A2K3L8R9"/>
<protein>
    <submittedName>
        <fullName evidence="1">F-box protein</fullName>
    </submittedName>
</protein>
<organism evidence="1 2">
    <name type="scientific">Trifolium pratense</name>
    <name type="common">Red clover</name>
    <dbReference type="NCBI Taxonomy" id="57577"/>
    <lineage>
        <taxon>Eukaryota</taxon>
        <taxon>Viridiplantae</taxon>
        <taxon>Streptophyta</taxon>
        <taxon>Embryophyta</taxon>
        <taxon>Tracheophyta</taxon>
        <taxon>Spermatophyta</taxon>
        <taxon>Magnoliopsida</taxon>
        <taxon>eudicotyledons</taxon>
        <taxon>Gunneridae</taxon>
        <taxon>Pentapetalae</taxon>
        <taxon>rosids</taxon>
        <taxon>fabids</taxon>
        <taxon>Fabales</taxon>
        <taxon>Fabaceae</taxon>
        <taxon>Papilionoideae</taxon>
        <taxon>50 kb inversion clade</taxon>
        <taxon>NPAAA clade</taxon>
        <taxon>Hologalegina</taxon>
        <taxon>IRL clade</taxon>
        <taxon>Trifolieae</taxon>
        <taxon>Trifolium</taxon>
    </lineage>
</organism>
<accession>A0A2K3L8R9</accession>
<evidence type="ECO:0000313" key="1">
    <source>
        <dbReference type="EMBL" id="PNX74928.1"/>
    </source>
</evidence>
<gene>
    <name evidence="1" type="ORF">L195_g030857</name>
</gene>
<dbReference type="EMBL" id="ASHM01028271">
    <property type="protein sequence ID" value="PNX74928.1"/>
    <property type="molecule type" value="Genomic_DNA"/>
</dbReference>
<reference evidence="1 2" key="2">
    <citation type="journal article" date="2017" name="Front. Plant Sci.">
        <title>Gene Classification and Mining of Molecular Markers Useful in Red Clover (Trifolium pratense) Breeding.</title>
        <authorList>
            <person name="Istvanek J."/>
            <person name="Dluhosova J."/>
            <person name="Dluhos P."/>
            <person name="Patkova L."/>
            <person name="Nedelnik J."/>
            <person name="Repkova J."/>
        </authorList>
    </citation>
    <scope>NUCLEOTIDE SEQUENCE [LARGE SCALE GENOMIC DNA]</scope>
    <source>
        <strain evidence="2">cv. Tatra</strain>
        <tissue evidence="1">Young leaves</tissue>
    </source>
</reference>
<comment type="caution">
    <text evidence="1">The sequence shown here is derived from an EMBL/GenBank/DDBJ whole genome shotgun (WGS) entry which is preliminary data.</text>
</comment>
<evidence type="ECO:0000313" key="2">
    <source>
        <dbReference type="Proteomes" id="UP000236291"/>
    </source>
</evidence>
<reference evidence="1 2" key="1">
    <citation type="journal article" date="2014" name="Am. J. Bot.">
        <title>Genome assembly and annotation for red clover (Trifolium pratense; Fabaceae).</title>
        <authorList>
            <person name="Istvanek J."/>
            <person name="Jaros M."/>
            <person name="Krenek A."/>
            <person name="Repkova J."/>
        </authorList>
    </citation>
    <scope>NUCLEOTIDE SEQUENCE [LARGE SCALE GENOMIC DNA]</scope>
    <source>
        <strain evidence="2">cv. Tatra</strain>
        <tissue evidence="1">Young leaves</tissue>
    </source>
</reference>
<name>A0A2K3L8R9_TRIPR</name>
<sequence>MDSGTKEVSRSYTPLAFYLDSDVDYPAPILKMDKSVTKNSIPLSCYTTILVYHHSPTGDESKMDIFVTNQQNNYRTLSFYMDPTISHPGLRINYIPKSSTAAVSNSSSQSKVTFSCFGSQSVAANVSKNYIPLSFFGSFGSQSSQSKVIKSSQSKEFMVVPPSPAELVPMHPYDGYLEHFFHGFGYDQFRDDFKVIQSIDHQDALTLVSFDLSDEVFLTIPIGEEPYSPYSRNRRLTVLNGSIALISNYHDDIVFHISILGELSVNSVGSEHFPEWRAF</sequence>
<proteinExistence type="predicted"/>
<dbReference type="Proteomes" id="UP000236291">
    <property type="component" value="Unassembled WGS sequence"/>
</dbReference>